<evidence type="ECO:0000313" key="11">
    <source>
        <dbReference type="Proteomes" id="UP001245370"/>
    </source>
</evidence>
<reference evidence="8" key="1">
    <citation type="submission" date="2022-12" db="EMBL/GenBank/DDBJ databases">
        <title>Reference genome sequencing for broad-spectrum identification of bacterial and archaeal isolates by mass spectrometry.</title>
        <authorList>
            <person name="Sekiguchi Y."/>
            <person name="Tourlousse D.M."/>
        </authorList>
    </citation>
    <scope>NUCLEOTIDE SEQUENCE</scope>
    <source>
        <strain evidence="8">301</strain>
    </source>
</reference>
<dbReference type="PANTHER" id="PTHR33452:SF1">
    <property type="entry name" value="INNER MEMBRANE PROTEIN YPHA-RELATED"/>
    <property type="match status" value="1"/>
</dbReference>
<evidence type="ECO:0000256" key="6">
    <source>
        <dbReference type="ARBA" id="ARBA00023136"/>
    </source>
</evidence>
<keyword evidence="11" id="KW-1185">Reference proteome</keyword>
<comment type="caution">
    <text evidence="8">The sequence shown here is derived from an EMBL/GenBank/DDBJ whole genome shotgun (WGS) entry which is preliminary data.</text>
</comment>
<comment type="subcellular location">
    <subcellularLocation>
        <location evidence="1">Cell membrane</location>
        <topology evidence="1">Multi-pass membrane protein</topology>
    </subcellularLocation>
</comment>
<sequence length="148" mass="15877">MSNVQSRFDVSDPMVVTRILCGLFYFPHAISKIIGFSGAVGFFAKAGLMPPEAFVVLSIVMELTCGIGLTFGLFTKYVGVISAGVMAVAAYAIVAVYGLGWFWAGHGIEYLVFWAVASLAVALDAWNRNPGVFGLFAWPLKRTKAVTA</sequence>
<evidence type="ECO:0000256" key="2">
    <source>
        <dbReference type="ARBA" id="ARBA00006679"/>
    </source>
</evidence>
<gene>
    <name evidence="9" type="ORF">GGQ86_003073</name>
    <name evidence="8" type="ORF">XFLAVUS301_30630</name>
</gene>
<accession>A0A9W6CMD1</accession>
<dbReference type="GO" id="GO:0005886">
    <property type="term" value="C:plasma membrane"/>
    <property type="evidence" value="ECO:0007669"/>
    <property type="project" value="UniProtKB-SubCell"/>
</dbReference>
<evidence type="ECO:0000313" key="8">
    <source>
        <dbReference type="EMBL" id="GLI23389.1"/>
    </source>
</evidence>
<dbReference type="AlphaFoldDB" id="A0A9W6CMD1"/>
<dbReference type="InterPro" id="IPR051907">
    <property type="entry name" value="DoxX-like_oxidoreductase"/>
</dbReference>
<comment type="similarity">
    <text evidence="2">Belongs to the DoxX family.</text>
</comment>
<keyword evidence="6 7" id="KW-0472">Membrane</keyword>
<name>A0A9W6CMD1_XANFL</name>
<dbReference type="Proteomes" id="UP001144397">
    <property type="component" value="Unassembled WGS sequence"/>
</dbReference>
<dbReference type="InterPro" id="IPR032808">
    <property type="entry name" value="DoxX"/>
</dbReference>
<feature type="transmembrane region" description="Helical" evidence="7">
    <location>
        <begin position="20"/>
        <end position="42"/>
    </location>
</feature>
<evidence type="ECO:0000313" key="9">
    <source>
        <dbReference type="EMBL" id="MDR6334591.1"/>
    </source>
</evidence>
<protein>
    <submittedName>
        <fullName evidence="9">Oxidoreductase</fullName>
    </submittedName>
</protein>
<dbReference type="EMBL" id="JAVDPY010000005">
    <property type="protein sequence ID" value="MDR6334591.1"/>
    <property type="molecule type" value="Genomic_DNA"/>
</dbReference>
<dbReference type="PANTHER" id="PTHR33452">
    <property type="entry name" value="OXIDOREDUCTASE CATD-RELATED"/>
    <property type="match status" value="1"/>
</dbReference>
<evidence type="ECO:0000256" key="5">
    <source>
        <dbReference type="ARBA" id="ARBA00022989"/>
    </source>
</evidence>
<dbReference type="Proteomes" id="UP001245370">
    <property type="component" value="Unassembled WGS sequence"/>
</dbReference>
<dbReference type="GeneID" id="95763851"/>
<evidence type="ECO:0000256" key="4">
    <source>
        <dbReference type="ARBA" id="ARBA00022692"/>
    </source>
</evidence>
<evidence type="ECO:0000256" key="7">
    <source>
        <dbReference type="SAM" id="Phobius"/>
    </source>
</evidence>
<evidence type="ECO:0000256" key="1">
    <source>
        <dbReference type="ARBA" id="ARBA00004651"/>
    </source>
</evidence>
<feature type="transmembrane region" description="Helical" evidence="7">
    <location>
        <begin position="81"/>
        <end position="104"/>
    </location>
</feature>
<dbReference type="RefSeq" id="WP_169121195.1">
    <property type="nucleotide sequence ID" value="NZ_BSDO01000004.1"/>
</dbReference>
<keyword evidence="4 7" id="KW-0812">Transmembrane</keyword>
<keyword evidence="5 7" id="KW-1133">Transmembrane helix</keyword>
<feature type="transmembrane region" description="Helical" evidence="7">
    <location>
        <begin position="54"/>
        <end position="74"/>
    </location>
</feature>
<proteinExistence type="inferred from homology"/>
<organism evidence="8 10">
    <name type="scientific">Xanthobacter flavus</name>
    <dbReference type="NCBI Taxonomy" id="281"/>
    <lineage>
        <taxon>Bacteria</taxon>
        <taxon>Pseudomonadati</taxon>
        <taxon>Pseudomonadota</taxon>
        <taxon>Alphaproteobacteria</taxon>
        <taxon>Hyphomicrobiales</taxon>
        <taxon>Xanthobacteraceae</taxon>
        <taxon>Xanthobacter</taxon>
    </lineage>
</organism>
<evidence type="ECO:0000313" key="10">
    <source>
        <dbReference type="Proteomes" id="UP001144397"/>
    </source>
</evidence>
<reference evidence="9 11" key="2">
    <citation type="submission" date="2023-07" db="EMBL/GenBank/DDBJ databases">
        <title>Genomic Encyclopedia of Type Strains, Phase IV (KMG-IV): sequencing the most valuable type-strain genomes for metagenomic binning, comparative biology and taxonomic classification.</title>
        <authorList>
            <person name="Goeker M."/>
        </authorList>
    </citation>
    <scope>NUCLEOTIDE SEQUENCE [LARGE SCALE GENOMIC DNA]</scope>
    <source>
        <strain evidence="9 11">DSM 338</strain>
    </source>
</reference>
<dbReference type="Pfam" id="PF07681">
    <property type="entry name" value="DoxX"/>
    <property type="match status" value="1"/>
</dbReference>
<dbReference type="EMBL" id="BSDO01000004">
    <property type="protein sequence ID" value="GLI23389.1"/>
    <property type="molecule type" value="Genomic_DNA"/>
</dbReference>
<keyword evidence="3" id="KW-1003">Cell membrane</keyword>
<evidence type="ECO:0000256" key="3">
    <source>
        <dbReference type="ARBA" id="ARBA00022475"/>
    </source>
</evidence>